<sequence>MKYSWEKVCLVCSPKEDDSHHCLISTKDNSSSENLSQLPAIG</sequence>
<dbReference type="AlphaFoldDB" id="A0A0A9DIS0"/>
<name>A0A0A9DIS0_ARUDO</name>
<reference evidence="1" key="2">
    <citation type="journal article" date="2015" name="Data Brief">
        <title>Shoot transcriptome of the giant reed, Arundo donax.</title>
        <authorList>
            <person name="Barrero R.A."/>
            <person name="Guerrero F.D."/>
            <person name="Moolhuijzen P."/>
            <person name="Goolsby J.A."/>
            <person name="Tidwell J."/>
            <person name="Bellgard S.E."/>
            <person name="Bellgard M.I."/>
        </authorList>
    </citation>
    <scope>NUCLEOTIDE SEQUENCE</scope>
    <source>
        <tissue evidence="1">Shoot tissue taken approximately 20 cm above the soil surface</tissue>
    </source>
</reference>
<accession>A0A0A9DIS0</accession>
<dbReference type="EMBL" id="GBRH01214243">
    <property type="protein sequence ID" value="JAD83652.1"/>
    <property type="molecule type" value="Transcribed_RNA"/>
</dbReference>
<proteinExistence type="predicted"/>
<reference evidence="1" key="1">
    <citation type="submission" date="2014-09" db="EMBL/GenBank/DDBJ databases">
        <authorList>
            <person name="Magalhaes I.L.F."/>
            <person name="Oliveira U."/>
            <person name="Santos F.R."/>
            <person name="Vidigal T.H.D.A."/>
            <person name="Brescovit A.D."/>
            <person name="Santos A.J."/>
        </authorList>
    </citation>
    <scope>NUCLEOTIDE SEQUENCE</scope>
    <source>
        <tissue evidence="1">Shoot tissue taken approximately 20 cm above the soil surface</tissue>
    </source>
</reference>
<organism evidence="1">
    <name type="scientific">Arundo donax</name>
    <name type="common">Giant reed</name>
    <name type="synonym">Donax arundinaceus</name>
    <dbReference type="NCBI Taxonomy" id="35708"/>
    <lineage>
        <taxon>Eukaryota</taxon>
        <taxon>Viridiplantae</taxon>
        <taxon>Streptophyta</taxon>
        <taxon>Embryophyta</taxon>
        <taxon>Tracheophyta</taxon>
        <taxon>Spermatophyta</taxon>
        <taxon>Magnoliopsida</taxon>
        <taxon>Liliopsida</taxon>
        <taxon>Poales</taxon>
        <taxon>Poaceae</taxon>
        <taxon>PACMAD clade</taxon>
        <taxon>Arundinoideae</taxon>
        <taxon>Arundineae</taxon>
        <taxon>Arundo</taxon>
    </lineage>
</organism>
<evidence type="ECO:0000313" key="1">
    <source>
        <dbReference type="EMBL" id="JAD83652.1"/>
    </source>
</evidence>
<protein>
    <submittedName>
        <fullName evidence="1">Uncharacterized protein</fullName>
    </submittedName>
</protein>